<dbReference type="EMBL" id="JBHUDG010000001">
    <property type="protein sequence ID" value="MFD1628347.1"/>
    <property type="molecule type" value="Genomic_DNA"/>
</dbReference>
<dbReference type="Gene3D" id="2.120.10.10">
    <property type="match status" value="1"/>
</dbReference>
<keyword evidence="1" id="KW-0732">Signal</keyword>
<accession>A0ABW4I7E8</accession>
<dbReference type="Pfam" id="PF07833">
    <property type="entry name" value="Cu_amine_oxidN1"/>
    <property type="match status" value="1"/>
</dbReference>
<sequence>MKLKHIIAVFFVAVQMLQMSYAQQSVNLQDGLVGYWAINEGSGNSAKDSTSTNADGTLVAASWAEGYYGQAVNFISASNGYIDMGKKLYSKLNNASQITLSCWIKNTDHPDLRYDIFNTFNASGSGFCVYLAPKGELRIGGRSTATEVFKSNGFNYTFSGTWVHVLATVDYANKEFILYLNATKIPVKVGALPNFSSNKYQVSSQNVNDFIGGFKGRNYTFNGGIDDVRLYNRKLNEDEIYALARPDLNPNLVSAQDKEREKVNGLSALMQNNVALYADKNHAIVGNKRYFIDGNNAAIMPFIECGYLYIPVSFVAKKFNANVNWDKENGLMTIIDGTRTVEIKNGTDFIKVNNQKVQIKGAVLVKNETLFVPSETVATALNKQIYQGLLGKLAVYGNNINAFKDEASKEIVAVMPGYFLPEKYSAPKRDVRDTRQELLYLDPAQKKYVANPSIEKLPDGTFIASCTNSGTGLVTYIFRSTDGAKSWSLVTTLSDIMWATLFHHNGALYLIGTKNSLGDIVIRKSMDKGTTWTTATNSQTGVLFKGGTNPYDNPPNHHTAPTPVLKANGRIYRAFEDNDPHEFPKMKAFLISAPENSDLLDASNWTATDKTSYDYQNWKEPYNFLAPGWLEGNAVQAPDGKVWNFIRFNSRPYADKAAVLRLSSDGQQLLFNYPQDIIDFPGGTTKFSIKYDTKTHKYYSLVNNSVDTTFAGHRCVLSLVVSDDLINWKIVETVLYDDNLHIWEDSMLLVGYQYVDFVFDGDNIVFAVRESWGGAANYHDANRFTTYILKDYAKYVE</sequence>
<evidence type="ECO:0000313" key="4">
    <source>
        <dbReference type="Proteomes" id="UP001597118"/>
    </source>
</evidence>
<feature type="chain" id="PRO_5045104159" evidence="1">
    <location>
        <begin position="25"/>
        <end position="797"/>
    </location>
</feature>
<comment type="caution">
    <text evidence="3">The sequence shown here is derived from an EMBL/GenBank/DDBJ whole genome shotgun (WGS) entry which is preliminary data.</text>
</comment>
<organism evidence="3 4">
    <name type="scientific">Pseudopedobacter beijingensis</name>
    <dbReference type="NCBI Taxonomy" id="1207056"/>
    <lineage>
        <taxon>Bacteria</taxon>
        <taxon>Pseudomonadati</taxon>
        <taxon>Bacteroidota</taxon>
        <taxon>Sphingobacteriia</taxon>
        <taxon>Sphingobacteriales</taxon>
        <taxon>Sphingobacteriaceae</taxon>
        <taxon>Pseudopedobacter</taxon>
    </lineage>
</organism>
<dbReference type="CDD" id="cd15482">
    <property type="entry name" value="Sialidase_non-viral"/>
    <property type="match status" value="1"/>
</dbReference>
<dbReference type="InterPro" id="IPR012854">
    <property type="entry name" value="Cu_amine_oxidase-like_N"/>
</dbReference>
<reference evidence="4" key="1">
    <citation type="journal article" date="2019" name="Int. J. Syst. Evol. Microbiol.">
        <title>The Global Catalogue of Microorganisms (GCM) 10K type strain sequencing project: providing services to taxonomists for standard genome sequencing and annotation.</title>
        <authorList>
            <consortium name="The Broad Institute Genomics Platform"/>
            <consortium name="The Broad Institute Genome Sequencing Center for Infectious Disease"/>
            <person name="Wu L."/>
            <person name="Ma J."/>
        </authorList>
    </citation>
    <scope>NUCLEOTIDE SEQUENCE [LARGE SCALE GENOMIC DNA]</scope>
    <source>
        <strain evidence="4">CCUG 53762</strain>
    </source>
</reference>
<dbReference type="InterPro" id="IPR036582">
    <property type="entry name" value="Mao_N_sf"/>
</dbReference>
<dbReference type="InterPro" id="IPR036278">
    <property type="entry name" value="Sialidase_sf"/>
</dbReference>
<evidence type="ECO:0000313" key="3">
    <source>
        <dbReference type="EMBL" id="MFD1628347.1"/>
    </source>
</evidence>
<dbReference type="Proteomes" id="UP001597118">
    <property type="component" value="Unassembled WGS sequence"/>
</dbReference>
<dbReference type="Gene3D" id="2.60.120.200">
    <property type="match status" value="1"/>
</dbReference>
<name>A0ABW4I7E8_9SPHI</name>
<evidence type="ECO:0000259" key="2">
    <source>
        <dbReference type="Pfam" id="PF07833"/>
    </source>
</evidence>
<dbReference type="SUPFAM" id="SSF55383">
    <property type="entry name" value="Copper amine oxidase, domain N"/>
    <property type="match status" value="1"/>
</dbReference>
<gene>
    <name evidence="3" type="ORF">ACFSAH_00580</name>
</gene>
<dbReference type="Gene3D" id="3.30.457.10">
    <property type="entry name" value="Copper amine oxidase-like, N-terminal domain"/>
    <property type="match status" value="1"/>
</dbReference>
<proteinExistence type="predicted"/>
<dbReference type="Pfam" id="PF13385">
    <property type="entry name" value="Laminin_G_3"/>
    <property type="match status" value="1"/>
</dbReference>
<feature type="domain" description="Copper amine oxidase-like N-terminal" evidence="2">
    <location>
        <begin position="292"/>
        <end position="385"/>
    </location>
</feature>
<dbReference type="RefSeq" id="WP_379660734.1">
    <property type="nucleotide sequence ID" value="NZ_JBHUDG010000001.1"/>
</dbReference>
<dbReference type="InterPro" id="IPR013320">
    <property type="entry name" value="ConA-like_dom_sf"/>
</dbReference>
<evidence type="ECO:0000256" key="1">
    <source>
        <dbReference type="SAM" id="SignalP"/>
    </source>
</evidence>
<dbReference type="SUPFAM" id="SSF49899">
    <property type="entry name" value="Concanavalin A-like lectins/glucanases"/>
    <property type="match status" value="1"/>
</dbReference>
<feature type="signal peptide" evidence="1">
    <location>
        <begin position="1"/>
        <end position="24"/>
    </location>
</feature>
<keyword evidence="4" id="KW-1185">Reference proteome</keyword>
<dbReference type="SUPFAM" id="SSF50939">
    <property type="entry name" value="Sialidases"/>
    <property type="match status" value="1"/>
</dbReference>
<protein>
    <submittedName>
        <fullName evidence="3">Stalk domain-containing protein</fullName>
    </submittedName>
</protein>